<gene>
    <name evidence="1" type="ordered locus">MTR_8g079200</name>
</gene>
<dbReference type="EnsemblPlants" id="AET04013">
    <property type="protein sequence ID" value="AET04013"/>
    <property type="gene ID" value="MTR_8g079200"/>
</dbReference>
<reference evidence="1 3" key="1">
    <citation type="journal article" date="2011" name="Nature">
        <title>The Medicago genome provides insight into the evolution of rhizobial symbioses.</title>
        <authorList>
            <person name="Young N.D."/>
            <person name="Debelle F."/>
            <person name="Oldroyd G.E."/>
            <person name="Geurts R."/>
            <person name="Cannon S.B."/>
            <person name="Udvardi M.K."/>
            <person name="Benedito V.A."/>
            <person name="Mayer K.F."/>
            <person name="Gouzy J."/>
            <person name="Schoof H."/>
            <person name="Van de Peer Y."/>
            <person name="Proost S."/>
            <person name="Cook D.R."/>
            <person name="Meyers B.C."/>
            <person name="Spannagl M."/>
            <person name="Cheung F."/>
            <person name="De Mita S."/>
            <person name="Krishnakumar V."/>
            <person name="Gundlach H."/>
            <person name="Zhou S."/>
            <person name="Mudge J."/>
            <person name="Bharti A.K."/>
            <person name="Murray J.D."/>
            <person name="Naoumkina M.A."/>
            <person name="Rosen B."/>
            <person name="Silverstein K.A."/>
            <person name="Tang H."/>
            <person name="Rombauts S."/>
            <person name="Zhao P.X."/>
            <person name="Zhou P."/>
            <person name="Barbe V."/>
            <person name="Bardou P."/>
            <person name="Bechner M."/>
            <person name="Bellec A."/>
            <person name="Berger A."/>
            <person name="Berges H."/>
            <person name="Bidwell S."/>
            <person name="Bisseling T."/>
            <person name="Choisne N."/>
            <person name="Couloux A."/>
            <person name="Denny R."/>
            <person name="Deshpande S."/>
            <person name="Dai X."/>
            <person name="Doyle J.J."/>
            <person name="Dudez A.M."/>
            <person name="Farmer A.D."/>
            <person name="Fouteau S."/>
            <person name="Franken C."/>
            <person name="Gibelin C."/>
            <person name="Gish J."/>
            <person name="Goldstein S."/>
            <person name="Gonzalez A.J."/>
            <person name="Green P.J."/>
            <person name="Hallab A."/>
            <person name="Hartog M."/>
            <person name="Hua A."/>
            <person name="Humphray S.J."/>
            <person name="Jeong D.H."/>
            <person name="Jing Y."/>
            <person name="Jocker A."/>
            <person name="Kenton S.M."/>
            <person name="Kim D.J."/>
            <person name="Klee K."/>
            <person name="Lai H."/>
            <person name="Lang C."/>
            <person name="Lin S."/>
            <person name="Macmil S.L."/>
            <person name="Magdelenat G."/>
            <person name="Matthews L."/>
            <person name="McCorrison J."/>
            <person name="Monaghan E.L."/>
            <person name="Mun J.H."/>
            <person name="Najar F.Z."/>
            <person name="Nicholson C."/>
            <person name="Noirot C."/>
            <person name="O'Bleness M."/>
            <person name="Paule C.R."/>
            <person name="Poulain J."/>
            <person name="Prion F."/>
            <person name="Qin B."/>
            <person name="Qu C."/>
            <person name="Retzel E.F."/>
            <person name="Riddle C."/>
            <person name="Sallet E."/>
            <person name="Samain S."/>
            <person name="Samson N."/>
            <person name="Sanders I."/>
            <person name="Saurat O."/>
            <person name="Scarpelli C."/>
            <person name="Schiex T."/>
            <person name="Segurens B."/>
            <person name="Severin A.J."/>
            <person name="Sherrier D.J."/>
            <person name="Shi R."/>
            <person name="Sims S."/>
            <person name="Singer S.R."/>
            <person name="Sinharoy S."/>
            <person name="Sterck L."/>
            <person name="Viollet A."/>
            <person name="Wang B.B."/>
            <person name="Wang K."/>
            <person name="Wang M."/>
            <person name="Wang X."/>
            <person name="Warfsmann J."/>
            <person name="Weissenbach J."/>
            <person name="White D.D."/>
            <person name="White J.D."/>
            <person name="Wiley G.B."/>
            <person name="Wincker P."/>
            <person name="Xing Y."/>
            <person name="Yang L."/>
            <person name="Yao Z."/>
            <person name="Ying F."/>
            <person name="Zhai J."/>
            <person name="Zhou L."/>
            <person name="Zuber A."/>
            <person name="Denarie J."/>
            <person name="Dixon R.A."/>
            <person name="May G.D."/>
            <person name="Schwartz D.C."/>
            <person name="Rogers J."/>
            <person name="Quetier F."/>
            <person name="Town C.D."/>
            <person name="Roe B.A."/>
        </authorList>
    </citation>
    <scope>NUCLEOTIDE SEQUENCE [LARGE SCALE GENOMIC DNA]</scope>
    <source>
        <strain evidence="1">A17</strain>
        <strain evidence="2 3">cv. Jemalong A17</strain>
    </source>
</reference>
<dbReference type="PaxDb" id="3880-AET04013"/>
<protein>
    <submittedName>
        <fullName evidence="1 2">Uncharacterized protein</fullName>
    </submittedName>
</protein>
<evidence type="ECO:0000313" key="2">
    <source>
        <dbReference type="EnsemblPlants" id="AET04013"/>
    </source>
</evidence>
<dbReference type="EMBL" id="CM001224">
    <property type="protein sequence ID" value="AET04013.1"/>
    <property type="molecule type" value="Genomic_DNA"/>
</dbReference>
<evidence type="ECO:0000313" key="1">
    <source>
        <dbReference type="EMBL" id="AET04013.1"/>
    </source>
</evidence>
<organism evidence="1 3">
    <name type="scientific">Medicago truncatula</name>
    <name type="common">Barrel medic</name>
    <name type="synonym">Medicago tribuloides</name>
    <dbReference type="NCBI Taxonomy" id="3880"/>
    <lineage>
        <taxon>Eukaryota</taxon>
        <taxon>Viridiplantae</taxon>
        <taxon>Streptophyta</taxon>
        <taxon>Embryophyta</taxon>
        <taxon>Tracheophyta</taxon>
        <taxon>Spermatophyta</taxon>
        <taxon>Magnoliopsida</taxon>
        <taxon>eudicotyledons</taxon>
        <taxon>Gunneridae</taxon>
        <taxon>Pentapetalae</taxon>
        <taxon>rosids</taxon>
        <taxon>fabids</taxon>
        <taxon>Fabales</taxon>
        <taxon>Fabaceae</taxon>
        <taxon>Papilionoideae</taxon>
        <taxon>50 kb inversion clade</taxon>
        <taxon>NPAAA clade</taxon>
        <taxon>Hologalegina</taxon>
        <taxon>IRL clade</taxon>
        <taxon>Trifolieae</taxon>
        <taxon>Medicago</taxon>
    </lineage>
</organism>
<proteinExistence type="predicted"/>
<dbReference type="AlphaFoldDB" id="G7LFM6"/>
<reference evidence="1 3" key="2">
    <citation type="journal article" date="2014" name="BMC Genomics">
        <title>An improved genome release (version Mt4.0) for the model legume Medicago truncatula.</title>
        <authorList>
            <person name="Tang H."/>
            <person name="Krishnakumar V."/>
            <person name="Bidwell S."/>
            <person name="Rosen B."/>
            <person name="Chan A."/>
            <person name="Zhou S."/>
            <person name="Gentzbittel L."/>
            <person name="Childs K.L."/>
            <person name="Yandell M."/>
            <person name="Gundlach H."/>
            <person name="Mayer K.F."/>
            <person name="Schwartz D.C."/>
            <person name="Town C.D."/>
        </authorList>
    </citation>
    <scope>GENOME REANNOTATION</scope>
    <source>
        <strain evidence="2 3">cv. Jemalong A17</strain>
    </source>
</reference>
<reference evidence="2" key="3">
    <citation type="submission" date="2015-04" db="UniProtKB">
        <authorList>
            <consortium name="EnsemblPlants"/>
        </authorList>
    </citation>
    <scope>IDENTIFICATION</scope>
    <source>
        <strain evidence="2">cv. Jemalong A17</strain>
    </source>
</reference>
<evidence type="ECO:0000313" key="3">
    <source>
        <dbReference type="Proteomes" id="UP000002051"/>
    </source>
</evidence>
<name>G7LFM6_MEDTR</name>
<dbReference type="Proteomes" id="UP000002051">
    <property type="component" value="Chromosome 8"/>
</dbReference>
<keyword evidence="3" id="KW-1185">Reference proteome</keyword>
<dbReference type="HOGENOM" id="CLU_2835058_0_0_1"/>
<accession>G7LFM6</accession>
<sequence>MYRTMGWCIPALKPNILKAKLPWPYDMSANELIRLGNINSNGRPNRSATTGRDYMKVMSVSHHLLR</sequence>